<feature type="compositionally biased region" description="Pro residues" evidence="1">
    <location>
        <begin position="26"/>
        <end position="40"/>
    </location>
</feature>
<proteinExistence type="predicted"/>
<evidence type="ECO:0000256" key="1">
    <source>
        <dbReference type="SAM" id="MobiDB-lite"/>
    </source>
</evidence>
<feature type="region of interest" description="Disordered" evidence="1">
    <location>
        <begin position="14"/>
        <end position="64"/>
    </location>
</feature>
<comment type="caution">
    <text evidence="2">The sequence shown here is derived from an EMBL/GenBank/DDBJ whole genome shotgun (WGS) entry which is preliminary data.</text>
</comment>
<evidence type="ECO:0000313" key="3">
    <source>
        <dbReference type="Proteomes" id="UP000623129"/>
    </source>
</evidence>
<gene>
    <name evidence="2" type="ORF">FCM35_KLT08642</name>
</gene>
<dbReference type="AlphaFoldDB" id="A0A833QU32"/>
<protein>
    <submittedName>
        <fullName evidence="2">Uncharacterized protein</fullName>
    </submittedName>
</protein>
<name>A0A833QU32_9POAL</name>
<dbReference type="EMBL" id="SWLB01000019">
    <property type="protein sequence ID" value="KAF3325562.1"/>
    <property type="molecule type" value="Genomic_DNA"/>
</dbReference>
<feature type="compositionally biased region" description="Low complexity" evidence="1">
    <location>
        <begin position="14"/>
        <end position="25"/>
    </location>
</feature>
<organism evidence="2 3">
    <name type="scientific">Carex littledalei</name>
    <dbReference type="NCBI Taxonomy" id="544730"/>
    <lineage>
        <taxon>Eukaryota</taxon>
        <taxon>Viridiplantae</taxon>
        <taxon>Streptophyta</taxon>
        <taxon>Embryophyta</taxon>
        <taxon>Tracheophyta</taxon>
        <taxon>Spermatophyta</taxon>
        <taxon>Magnoliopsida</taxon>
        <taxon>Liliopsida</taxon>
        <taxon>Poales</taxon>
        <taxon>Cyperaceae</taxon>
        <taxon>Cyperoideae</taxon>
        <taxon>Cariceae</taxon>
        <taxon>Carex</taxon>
        <taxon>Carex subgen. Euthyceras</taxon>
    </lineage>
</organism>
<evidence type="ECO:0000313" key="2">
    <source>
        <dbReference type="EMBL" id="KAF3325562.1"/>
    </source>
</evidence>
<keyword evidence="3" id="KW-1185">Reference proteome</keyword>
<reference evidence="2" key="1">
    <citation type="submission" date="2020-01" db="EMBL/GenBank/DDBJ databases">
        <title>Genome sequence of Kobresia littledalei, the first chromosome-level genome in the family Cyperaceae.</title>
        <authorList>
            <person name="Qu G."/>
        </authorList>
    </citation>
    <scope>NUCLEOTIDE SEQUENCE</scope>
    <source>
        <strain evidence="2">C.B.Clarke</strain>
        <tissue evidence="2">Leaf</tissue>
    </source>
</reference>
<accession>A0A833QU32</accession>
<dbReference type="Proteomes" id="UP000623129">
    <property type="component" value="Unassembled WGS sequence"/>
</dbReference>
<feature type="compositionally biased region" description="Basic and acidic residues" evidence="1">
    <location>
        <begin position="43"/>
        <end position="64"/>
    </location>
</feature>
<sequence>MLSSLRVLSSSLLFPSSPVVPSSASAPPPPPSSLHSPPPRQVKRAERDESKHNDQLRGDMWASHKEDKADMVPLILEDLDHLANLSYRAEFKSLNLQDRWGLVWSLAGNSLALCLLESLLISFVELKMEASIAQSSEV</sequence>